<sequence length="1446" mass="147159">MKPHFFHHRTSLRTAIIASCLSTAIVHGAVEVAGELLIDLDATDYRTEEGVWPQHSVTGIPGDFIKQPTGTPQLQTIGGKLALVLDGDGDYLAGPVTTAALDAPNATHSVEYWVFQGQTRPEESVVSWSARGGPAGTLAGFRYGSHGGSGAIGRWDSADAAFAAPHAGGPAVGVWHHIVATFDGTTQRVYVDGQLNASKAVTLDAKDGLQIYVGTERNTDGTDVGRLRQFSGAISRIRIHSGALSAVQILNNYNTEVAAHPGITPAPLSRPPVHRWSFSEAAGPAANGAIVSDSIGGLTGVIRGNGATFTGTGVTLPGGLPATQPAYIDLPNGIVSSKQRVTLEVWATQASTQSGSRMMSFSKSTIGEVNTPGNSPSFNGAESIALYANTGTATNMRLERVGGTMSNGGNNRQSEGATTLNVKMHYAITYDPDFKEWRLYRNGYLMETLPETQGPTSIGDVNNWLGRSDFGADSGFAGVFDEFRVYNYTLTESEIRGNTEAGPDTLTSGAVNVFRWSPAAGGTHAFNNAGGQDNWNAASAFPNAAGAMANVVNNITGDQTIELNTTAKLGNFTIGDADGSHRFTVTAGTSGVLEMSAAPGAYASLTQTSTSGANEISAPLLLSSETEMANTSSTASLTLSGPISGAAHFSKAGTGPVILTADNSAHAGRISVNSGQLVIGNGGTTGTPGSGPLALTDEGVLVLNRQDATTFSNNLTGAGIIRLAGAGQVTATGTIETTGPLQVYPGASLVNQAMASVGSTSIEGEFVNAEPLIFTTGELFVGDTQAASGRLLVSDGVVNAGSIIVARNLNTSGVILQTGGVVHDRSGGSDNVIGGTNNTSSLSWGAYRMTGGELNSSTHFQIGAHGIGVMEVENATANFNSGVISIGRYQNGSISRGRGVLDVREGGVINQTSTGNRMVVGEKGTGTVNVRDGGLLNLTGGLTVSAGAAADPGDGTVNLLPGGTIATQVVARGGSTLRAPFNFQGGVLRARGNQPGSNQTLFMTGCNAYLYAGGALIDSNGFNIRVGQIFEDPTGSGVTSIPVTNGGSGYLAAPYVEITGGGGTGATAMASVTDGVVTSITVTSPGINYTSAPTINILGGGEGSGLTVGTPVLAQNVAGDLVKQGAGSLSLEGASIYSGLTRAEQGTLLVNADHSAATGETQVSTAGTLGGVGILGGDVTVAGAINPGRAVTGDTTGVLTALQDVSFTAGSRLVVDIDESKDVKNDMLMVMGDLDLTGATLSVNLTGAPAGLPYVIANFGSRTGEFASVPEGVTVVYHENSIEITSIAGTQSPYQEWIAGFFPGETDPLVIGPDADPDGDGSSNLLEYALGGDPDSGTGKPVVHVFSSDRGLGGTVKDIVMTIAVRQGASAFEGSPSPAIAWDGVNYVVEGSSDLTDFTHPVSAIAPVTDGLGNPPEGYEFRSFMLQGPNKPNAGFLRVKVSGTAP</sequence>
<reference evidence="4 5" key="1">
    <citation type="submission" date="2022-10" db="EMBL/GenBank/DDBJ databases">
        <title>Luteolibacter flavescens strain MCCC 1K03193, whole genome shotgun sequencing project.</title>
        <authorList>
            <person name="Zhao G."/>
            <person name="Shen L."/>
        </authorList>
    </citation>
    <scope>NUCLEOTIDE SEQUENCE [LARGE SCALE GENOMIC DNA]</scope>
    <source>
        <strain evidence="4 5">MCCC 1K03193</strain>
    </source>
</reference>
<evidence type="ECO:0000256" key="2">
    <source>
        <dbReference type="ARBA" id="ARBA00023157"/>
    </source>
</evidence>
<protein>
    <submittedName>
        <fullName evidence="4">Autotransporter-associated beta strand repeat-containing protein</fullName>
    </submittedName>
</protein>
<dbReference type="InterPro" id="IPR013425">
    <property type="entry name" value="Autotrns_rpt"/>
</dbReference>
<dbReference type="NCBIfam" id="TIGR02601">
    <property type="entry name" value="autotrns_rpt"/>
    <property type="match status" value="1"/>
</dbReference>
<dbReference type="InterPro" id="IPR006558">
    <property type="entry name" value="LamG-like"/>
</dbReference>
<keyword evidence="1" id="KW-0732">Signal</keyword>
<keyword evidence="5" id="KW-1185">Reference proteome</keyword>
<feature type="domain" description="LamG-like jellyroll fold" evidence="3">
    <location>
        <begin position="339"/>
        <end position="493"/>
    </location>
</feature>
<gene>
    <name evidence="4" type="ORF">OKA04_09090</name>
</gene>
<dbReference type="InterPro" id="IPR013320">
    <property type="entry name" value="ConA-like_dom_sf"/>
</dbReference>
<evidence type="ECO:0000256" key="1">
    <source>
        <dbReference type="ARBA" id="ARBA00022729"/>
    </source>
</evidence>
<dbReference type="SUPFAM" id="SSF51126">
    <property type="entry name" value="Pectin lyase-like"/>
    <property type="match status" value="2"/>
</dbReference>
<keyword evidence="2" id="KW-1015">Disulfide bond</keyword>
<dbReference type="RefSeq" id="WP_264500839.1">
    <property type="nucleotide sequence ID" value="NZ_JAPDDS010000004.1"/>
</dbReference>
<dbReference type="SUPFAM" id="SSF49899">
    <property type="entry name" value="Concanavalin A-like lectins/glucanases"/>
    <property type="match status" value="2"/>
</dbReference>
<evidence type="ECO:0000313" key="5">
    <source>
        <dbReference type="Proteomes" id="UP001207930"/>
    </source>
</evidence>
<dbReference type="EMBL" id="JAPDDS010000004">
    <property type="protein sequence ID" value="MCW1884882.1"/>
    <property type="molecule type" value="Genomic_DNA"/>
</dbReference>
<accession>A0ABT3FMT1</accession>
<dbReference type="SMART" id="SM00560">
    <property type="entry name" value="LamGL"/>
    <property type="match status" value="1"/>
</dbReference>
<comment type="caution">
    <text evidence="4">The sequence shown here is derived from an EMBL/GenBank/DDBJ whole genome shotgun (WGS) entry which is preliminary data.</text>
</comment>
<dbReference type="Pfam" id="PF13385">
    <property type="entry name" value="Laminin_G_3"/>
    <property type="match status" value="2"/>
</dbReference>
<name>A0ABT3FMT1_9BACT</name>
<dbReference type="Pfam" id="PF12951">
    <property type="entry name" value="PATR"/>
    <property type="match status" value="2"/>
</dbReference>
<organism evidence="4 5">
    <name type="scientific">Luteolibacter flavescens</name>
    <dbReference type="NCBI Taxonomy" id="1859460"/>
    <lineage>
        <taxon>Bacteria</taxon>
        <taxon>Pseudomonadati</taxon>
        <taxon>Verrucomicrobiota</taxon>
        <taxon>Verrucomicrobiia</taxon>
        <taxon>Verrucomicrobiales</taxon>
        <taxon>Verrucomicrobiaceae</taxon>
        <taxon>Luteolibacter</taxon>
    </lineage>
</organism>
<evidence type="ECO:0000259" key="3">
    <source>
        <dbReference type="SMART" id="SM00560"/>
    </source>
</evidence>
<dbReference type="Gene3D" id="2.60.120.200">
    <property type="match status" value="2"/>
</dbReference>
<evidence type="ECO:0000313" key="4">
    <source>
        <dbReference type="EMBL" id="MCW1884882.1"/>
    </source>
</evidence>
<dbReference type="InterPro" id="IPR011050">
    <property type="entry name" value="Pectin_lyase_fold/virulence"/>
</dbReference>
<proteinExistence type="predicted"/>
<dbReference type="Proteomes" id="UP001207930">
    <property type="component" value="Unassembled WGS sequence"/>
</dbReference>